<organism evidence="2 3">
    <name type="scientific">Candidatus Fervidibacter sacchari</name>
    <dbReference type="NCBI Taxonomy" id="1448929"/>
    <lineage>
        <taxon>Bacteria</taxon>
        <taxon>Candidatus Fervidibacterota</taxon>
        <taxon>Candidatus Fervidibacter</taxon>
    </lineage>
</organism>
<dbReference type="EMBL" id="JANUCP010000001">
    <property type="protein sequence ID" value="MCS3917686.1"/>
    <property type="molecule type" value="Genomic_DNA"/>
</dbReference>
<proteinExistence type="predicted"/>
<dbReference type="RefSeq" id="WP_259092007.1">
    <property type="nucleotide sequence ID" value="NZ_CP130454.1"/>
</dbReference>
<dbReference type="PANTHER" id="PTHR22642">
    <property type="entry name" value="IMIDAZOLONEPROPIONASE"/>
    <property type="match status" value="1"/>
</dbReference>
<dbReference type="CDD" id="cd01300">
    <property type="entry name" value="YtcJ_like"/>
    <property type="match status" value="1"/>
</dbReference>
<dbReference type="SUPFAM" id="SSF51338">
    <property type="entry name" value="Composite domain of metallo-dependent hydrolases"/>
    <property type="match status" value="1"/>
</dbReference>
<dbReference type="Proteomes" id="UP001204798">
    <property type="component" value="Unassembled WGS sequence"/>
</dbReference>
<reference evidence="2 3" key="1">
    <citation type="submission" date="2022-08" db="EMBL/GenBank/DDBJ databases">
        <title>Bacterial and archaeal communities from various locations to study Microbial Dark Matter (Phase II).</title>
        <authorList>
            <person name="Stepanauskas R."/>
        </authorList>
    </citation>
    <scope>NUCLEOTIDE SEQUENCE [LARGE SCALE GENOMIC DNA]</scope>
    <source>
        <strain evidence="2 3">PD1</strain>
    </source>
</reference>
<dbReference type="Gene3D" id="3.20.20.140">
    <property type="entry name" value="Metal-dependent hydrolases"/>
    <property type="match status" value="1"/>
</dbReference>
<feature type="domain" description="Amidohydrolase 3" evidence="1">
    <location>
        <begin position="50"/>
        <end position="507"/>
    </location>
</feature>
<dbReference type="InterPro" id="IPR011059">
    <property type="entry name" value="Metal-dep_hydrolase_composite"/>
</dbReference>
<protein>
    <submittedName>
        <fullName evidence="2">Amidohydrolase YtcJ</fullName>
    </submittedName>
</protein>
<dbReference type="Pfam" id="PF07969">
    <property type="entry name" value="Amidohydro_3"/>
    <property type="match status" value="1"/>
</dbReference>
<dbReference type="InterPro" id="IPR013108">
    <property type="entry name" value="Amidohydro_3"/>
</dbReference>
<dbReference type="Gene3D" id="2.30.40.10">
    <property type="entry name" value="Urease, subunit C, domain 1"/>
    <property type="match status" value="1"/>
</dbReference>
<name>A0ABT2EIB2_9BACT</name>
<dbReference type="SUPFAM" id="SSF51556">
    <property type="entry name" value="Metallo-dependent hydrolases"/>
    <property type="match status" value="1"/>
</dbReference>
<dbReference type="InterPro" id="IPR032466">
    <property type="entry name" value="Metal_Hydrolase"/>
</dbReference>
<dbReference type="Gene3D" id="3.10.310.70">
    <property type="match status" value="1"/>
</dbReference>
<evidence type="ECO:0000259" key="1">
    <source>
        <dbReference type="Pfam" id="PF07969"/>
    </source>
</evidence>
<evidence type="ECO:0000313" key="2">
    <source>
        <dbReference type="EMBL" id="MCS3917686.1"/>
    </source>
</evidence>
<dbReference type="InterPro" id="IPR033932">
    <property type="entry name" value="YtcJ-like"/>
</dbReference>
<keyword evidence="3" id="KW-1185">Reference proteome</keyword>
<gene>
    <name evidence="2" type="ORF">M2350_000083</name>
</gene>
<evidence type="ECO:0000313" key="3">
    <source>
        <dbReference type="Proteomes" id="UP001204798"/>
    </source>
</evidence>
<sequence length="515" mass="57900">MRSKGFRAIVNARLPLTDEGARLWSIVLNGDRIVKVSPQSDLVRPESDNVWDAKGCPVLPGFIDAHMHPINMGLKRLRLDLSQVRSLKELLHVIKDAASLAPRPSSRFLIGYDWDESLFDDEKRYPNRWDLDKVAPDVPVALRRVDGHLWVVNTKALQLMNLPSDHPFVFKTSGQTNGLLADDAIRYLEPFIEPTLSEKREALRIANQIALQHGVTTMADLYADLEVYETAVADGDLRVRFVCCVPPATAHQLKAPLSWRIDKEKCEAKFVKLFLDGSIGARTAALREPYADTPNETGRLFLRDRVAEGLMLELNEMGWHLAVHAIGDLAIDQAIEAFRFVRMEGKRFLRHRLEHLELLRPEHIGWLSKLNLVASMQPNFVARWQQPKGLYEARLGWERAKRMNPFNSVVKAKIPLAFGSDGMPFGPLEGIVGALTHPEPKERLTLRQALLAYTQGAAFACNVESQVGTIAPGKLADLVVLSHLPEEEAFVSEWQSVKVIAVFVGGKLEFGRWED</sequence>
<dbReference type="PANTHER" id="PTHR22642:SF2">
    <property type="entry name" value="PROTEIN LONG AFTER FAR-RED 3"/>
    <property type="match status" value="1"/>
</dbReference>
<comment type="caution">
    <text evidence="2">The sequence shown here is derived from an EMBL/GenBank/DDBJ whole genome shotgun (WGS) entry which is preliminary data.</text>
</comment>
<accession>A0ABT2EIB2</accession>